<name>A0A7R9EI09_9NEOP</name>
<dbReference type="SMART" id="SM00700">
    <property type="entry name" value="JHBP"/>
    <property type="match status" value="1"/>
</dbReference>
<dbReference type="PANTHER" id="PTHR11008:SF32">
    <property type="entry name" value="CIRCADIAN CLOCK-CONTROLLED PROTEIN DAYWAKE-RELATED"/>
    <property type="match status" value="1"/>
</dbReference>
<dbReference type="PANTHER" id="PTHR11008">
    <property type="entry name" value="PROTEIN TAKEOUT-LIKE PROTEIN"/>
    <property type="match status" value="1"/>
</dbReference>
<reference evidence="2" key="1">
    <citation type="submission" date="2020-11" db="EMBL/GenBank/DDBJ databases">
        <authorList>
            <person name="Tran Van P."/>
        </authorList>
    </citation>
    <scope>NUCLEOTIDE SEQUENCE</scope>
</reference>
<feature type="signal peptide" evidence="1">
    <location>
        <begin position="1"/>
        <end position="19"/>
    </location>
</feature>
<protein>
    <recommendedName>
        <fullName evidence="3">Circadian clock-controlled protein</fullName>
    </recommendedName>
</protein>
<accession>A0A7R9EI09</accession>
<feature type="chain" id="PRO_5031386144" description="Circadian clock-controlled protein" evidence="1">
    <location>
        <begin position="20"/>
        <end position="260"/>
    </location>
</feature>
<evidence type="ECO:0000256" key="1">
    <source>
        <dbReference type="SAM" id="SignalP"/>
    </source>
</evidence>
<dbReference type="InterPro" id="IPR010562">
    <property type="entry name" value="Haemolymph_juvenile_hormone-bd"/>
</dbReference>
<dbReference type="EMBL" id="OB797516">
    <property type="protein sequence ID" value="CAD7434396.1"/>
    <property type="molecule type" value="Genomic_DNA"/>
</dbReference>
<keyword evidence="1" id="KW-0732">Signal</keyword>
<sequence>MLHGIISLAFGLTSVAVLCTSIKLPSYISPCSRNDPKLNECALRSARQGIPSVIKGDRKYKIPVLDPLLIERLHTEQSGLKFDVTNVSFIGLSTVELLDVNVDLEKNTLGFTTSLSKSSLLGDADVSGKILILPITGNGKLNVTLVNSSETFKMHMEKYKQDNGKEYWRVIGSDVPKFYVTRAYIHIDNLFNGDKVLAFSARRLESFTTRIAAAVTLAKPSVEGLKLKVDLGGLVVKFSPQDPMLVGSNPSLVNGYSKEK</sequence>
<proteinExistence type="predicted"/>
<evidence type="ECO:0008006" key="3">
    <source>
        <dbReference type="Google" id="ProtNLM"/>
    </source>
</evidence>
<dbReference type="AlphaFoldDB" id="A0A7R9EI09"/>
<organism evidence="2">
    <name type="scientific">Timema monikensis</name>
    <dbReference type="NCBI Taxonomy" id="170555"/>
    <lineage>
        <taxon>Eukaryota</taxon>
        <taxon>Metazoa</taxon>
        <taxon>Ecdysozoa</taxon>
        <taxon>Arthropoda</taxon>
        <taxon>Hexapoda</taxon>
        <taxon>Insecta</taxon>
        <taxon>Pterygota</taxon>
        <taxon>Neoptera</taxon>
        <taxon>Polyneoptera</taxon>
        <taxon>Phasmatodea</taxon>
        <taxon>Timematodea</taxon>
        <taxon>Timematoidea</taxon>
        <taxon>Timematidae</taxon>
        <taxon>Timema</taxon>
    </lineage>
</organism>
<gene>
    <name evidence="2" type="ORF">TMSB3V08_LOCUS11048</name>
</gene>
<dbReference type="GO" id="GO:0005615">
    <property type="term" value="C:extracellular space"/>
    <property type="evidence" value="ECO:0007669"/>
    <property type="project" value="TreeGrafter"/>
</dbReference>
<dbReference type="InterPro" id="IPR038606">
    <property type="entry name" value="To_sf"/>
</dbReference>
<dbReference type="Pfam" id="PF06585">
    <property type="entry name" value="JHBP"/>
    <property type="match status" value="1"/>
</dbReference>
<evidence type="ECO:0000313" key="2">
    <source>
        <dbReference type="EMBL" id="CAD7434396.1"/>
    </source>
</evidence>
<dbReference type="Gene3D" id="3.15.10.30">
    <property type="entry name" value="Haemolymph juvenile hormone binding protein"/>
    <property type="match status" value="1"/>
</dbReference>